<protein>
    <recommendedName>
        <fullName evidence="2">RNA helicase</fullName>
        <ecNumber evidence="2">3.6.4.13</ecNumber>
    </recommendedName>
</protein>
<dbReference type="Pfam" id="PF00271">
    <property type="entry name" value="Helicase_C"/>
    <property type="match status" value="1"/>
</dbReference>
<keyword evidence="3" id="KW-0690">Ribosome biogenesis</keyword>
<keyword evidence="7 12" id="KW-0067">ATP-binding</keyword>
<dbReference type="PANTHER" id="PTHR47959:SF1">
    <property type="entry name" value="ATP-DEPENDENT RNA HELICASE DBPA"/>
    <property type="match status" value="1"/>
</dbReference>
<comment type="catalytic activity">
    <reaction evidence="10">
        <text>ATP + H2O = ADP + phosphate + H(+)</text>
        <dbReference type="Rhea" id="RHEA:13065"/>
        <dbReference type="ChEBI" id="CHEBI:15377"/>
        <dbReference type="ChEBI" id="CHEBI:15378"/>
        <dbReference type="ChEBI" id="CHEBI:30616"/>
        <dbReference type="ChEBI" id="CHEBI:43474"/>
        <dbReference type="ChEBI" id="CHEBI:456216"/>
        <dbReference type="EC" id="3.6.4.13"/>
    </reaction>
</comment>
<dbReference type="InterPro" id="IPR011545">
    <property type="entry name" value="DEAD/DEAH_box_helicase_dom"/>
</dbReference>
<dbReference type="AlphaFoldDB" id="A0A1E4TYU0"/>
<dbReference type="PROSITE" id="PS00039">
    <property type="entry name" value="DEAD_ATP_HELICASE"/>
    <property type="match status" value="1"/>
</dbReference>
<keyword evidence="4 12" id="KW-0547">Nucleotide-binding</keyword>
<dbReference type="Proteomes" id="UP000094236">
    <property type="component" value="Unassembled WGS sequence"/>
</dbReference>
<evidence type="ECO:0000256" key="9">
    <source>
        <dbReference type="ARBA" id="ARBA00023242"/>
    </source>
</evidence>
<gene>
    <name evidence="17" type="ORF">PACTADRAFT_48647</name>
</gene>
<dbReference type="CDD" id="cd18787">
    <property type="entry name" value="SF2_C_DEAD"/>
    <property type="match status" value="1"/>
</dbReference>
<dbReference type="InterPro" id="IPR014014">
    <property type="entry name" value="RNA_helicase_DEAD_Q_motif"/>
</dbReference>
<keyword evidence="9" id="KW-0539">Nucleus</keyword>
<evidence type="ECO:0000256" key="10">
    <source>
        <dbReference type="ARBA" id="ARBA00047984"/>
    </source>
</evidence>
<dbReference type="STRING" id="669874.A0A1E4TYU0"/>
<feature type="region of interest" description="Disordered" evidence="13">
    <location>
        <begin position="102"/>
        <end position="165"/>
    </location>
</feature>
<dbReference type="GO" id="GO:0000463">
    <property type="term" value="P:maturation of LSU-rRNA from tricistronic rRNA transcript (SSU-rRNA, 5.8S rRNA, LSU-rRNA)"/>
    <property type="evidence" value="ECO:0007669"/>
    <property type="project" value="EnsemblFungi"/>
</dbReference>
<evidence type="ECO:0000313" key="17">
    <source>
        <dbReference type="EMBL" id="ODV96838.1"/>
    </source>
</evidence>
<organism evidence="17 18">
    <name type="scientific">Pachysolen tannophilus NRRL Y-2460</name>
    <dbReference type="NCBI Taxonomy" id="669874"/>
    <lineage>
        <taxon>Eukaryota</taxon>
        <taxon>Fungi</taxon>
        <taxon>Dikarya</taxon>
        <taxon>Ascomycota</taxon>
        <taxon>Saccharomycotina</taxon>
        <taxon>Pichiomycetes</taxon>
        <taxon>Pachysolenaceae</taxon>
        <taxon>Pachysolen</taxon>
    </lineage>
</organism>
<dbReference type="InterPro" id="IPR014001">
    <property type="entry name" value="Helicase_ATP-bd"/>
</dbReference>
<evidence type="ECO:0000256" key="2">
    <source>
        <dbReference type="ARBA" id="ARBA00012552"/>
    </source>
</evidence>
<feature type="region of interest" description="Disordered" evidence="13">
    <location>
        <begin position="12"/>
        <end position="50"/>
    </location>
</feature>
<dbReference type="SMART" id="SM00490">
    <property type="entry name" value="HELICc"/>
    <property type="match status" value="1"/>
</dbReference>
<dbReference type="InterPro" id="IPR050079">
    <property type="entry name" value="DEAD_box_RNA_helicase"/>
</dbReference>
<dbReference type="Pfam" id="PF00270">
    <property type="entry name" value="DEAD"/>
    <property type="match status" value="1"/>
</dbReference>
<dbReference type="PROSITE" id="PS51195">
    <property type="entry name" value="Q_MOTIF"/>
    <property type="match status" value="1"/>
</dbReference>
<evidence type="ECO:0000256" key="12">
    <source>
        <dbReference type="RuleBase" id="RU000492"/>
    </source>
</evidence>
<evidence type="ECO:0000256" key="1">
    <source>
        <dbReference type="ARBA" id="ARBA00004604"/>
    </source>
</evidence>
<dbReference type="InterPro" id="IPR000629">
    <property type="entry name" value="RNA-helicase_DEAD-box_CS"/>
</dbReference>
<evidence type="ECO:0000256" key="7">
    <source>
        <dbReference type="ARBA" id="ARBA00022840"/>
    </source>
</evidence>
<evidence type="ECO:0000256" key="11">
    <source>
        <dbReference type="PROSITE-ProRule" id="PRU00552"/>
    </source>
</evidence>
<evidence type="ECO:0000256" key="4">
    <source>
        <dbReference type="ARBA" id="ARBA00022741"/>
    </source>
</evidence>
<dbReference type="Gene3D" id="3.40.50.300">
    <property type="entry name" value="P-loop containing nucleotide triphosphate hydrolases"/>
    <property type="match status" value="2"/>
</dbReference>
<dbReference type="PROSITE" id="PS51192">
    <property type="entry name" value="HELICASE_ATP_BIND_1"/>
    <property type="match status" value="1"/>
</dbReference>
<dbReference type="GO" id="GO:0000466">
    <property type="term" value="P:maturation of 5.8S rRNA from tricistronic rRNA transcript (SSU-rRNA, 5.8S rRNA, LSU-rRNA)"/>
    <property type="evidence" value="ECO:0007669"/>
    <property type="project" value="EnsemblFungi"/>
</dbReference>
<dbReference type="GO" id="GO:0003724">
    <property type="term" value="F:RNA helicase activity"/>
    <property type="evidence" value="ECO:0007669"/>
    <property type="project" value="UniProtKB-EC"/>
</dbReference>
<name>A0A1E4TYU0_PACTA</name>
<reference evidence="18" key="1">
    <citation type="submission" date="2016-05" db="EMBL/GenBank/DDBJ databases">
        <title>Comparative genomics of biotechnologically important yeasts.</title>
        <authorList>
            <consortium name="DOE Joint Genome Institute"/>
            <person name="Riley R."/>
            <person name="Haridas S."/>
            <person name="Wolfe K.H."/>
            <person name="Lopes M.R."/>
            <person name="Hittinger C.T."/>
            <person name="Goker M."/>
            <person name="Salamov A."/>
            <person name="Wisecaver J."/>
            <person name="Long T.M."/>
            <person name="Aerts A.L."/>
            <person name="Barry K."/>
            <person name="Choi C."/>
            <person name="Clum A."/>
            <person name="Coughlan A.Y."/>
            <person name="Deshpande S."/>
            <person name="Douglass A.P."/>
            <person name="Hanson S.J."/>
            <person name="Klenk H.-P."/>
            <person name="Labutti K."/>
            <person name="Lapidus A."/>
            <person name="Lindquist E."/>
            <person name="Lipzen A."/>
            <person name="Meier-Kolthoff J.P."/>
            <person name="Ohm R.A."/>
            <person name="Otillar R.P."/>
            <person name="Pangilinan J."/>
            <person name="Peng Y."/>
            <person name="Rokas A."/>
            <person name="Rosa C.A."/>
            <person name="Scheuner C."/>
            <person name="Sibirny A.A."/>
            <person name="Slot J.C."/>
            <person name="Stielow J.B."/>
            <person name="Sun H."/>
            <person name="Kurtzman C.P."/>
            <person name="Blackwell M."/>
            <person name="Grigoriev I.V."/>
            <person name="Jeffries T.W."/>
        </authorList>
    </citation>
    <scope>NUCLEOTIDE SEQUENCE [LARGE SCALE GENOMIC DNA]</scope>
    <source>
        <strain evidence="18">NRRL Y-2460</strain>
    </source>
</reference>
<evidence type="ECO:0000259" key="15">
    <source>
        <dbReference type="PROSITE" id="PS51194"/>
    </source>
</evidence>
<evidence type="ECO:0000256" key="13">
    <source>
        <dbReference type="SAM" id="MobiDB-lite"/>
    </source>
</evidence>
<feature type="compositionally biased region" description="Basic and acidic residues" evidence="13">
    <location>
        <begin position="102"/>
        <end position="118"/>
    </location>
</feature>
<dbReference type="SMART" id="SM00487">
    <property type="entry name" value="DEXDc"/>
    <property type="match status" value="1"/>
</dbReference>
<dbReference type="OrthoDB" id="4310724at2759"/>
<evidence type="ECO:0000256" key="8">
    <source>
        <dbReference type="ARBA" id="ARBA00022884"/>
    </source>
</evidence>
<evidence type="ECO:0000256" key="3">
    <source>
        <dbReference type="ARBA" id="ARBA00022517"/>
    </source>
</evidence>
<comment type="similarity">
    <text evidence="12">Belongs to the DEAD box helicase family.</text>
</comment>
<feature type="domain" description="Helicase ATP-binding" evidence="14">
    <location>
        <begin position="206"/>
        <end position="423"/>
    </location>
</feature>
<dbReference type="InterPro" id="IPR027417">
    <property type="entry name" value="P-loop_NTPase"/>
</dbReference>
<dbReference type="GO" id="GO:0003723">
    <property type="term" value="F:RNA binding"/>
    <property type="evidence" value="ECO:0007669"/>
    <property type="project" value="UniProtKB-KW"/>
</dbReference>
<dbReference type="GO" id="GO:0005730">
    <property type="term" value="C:nucleolus"/>
    <property type="evidence" value="ECO:0007669"/>
    <property type="project" value="UniProtKB-SubCell"/>
</dbReference>
<sequence>MVKIPPRILKKSLKNKNKQLNGNGKGKGNGRGVKKVVKPSSLKQKSVSTRSVSADELRWKPVEIPDTLDDFGGFYGLEEIDGVGVKVINGRVEFSVGDDNKIAKENSKEDQEELKDIEMSDVDQNQVIEDEEEEEKKIPVINSSKKNKINKKQSQQQNEFESLPDLPEDVHLPEWESDSLKLSPYILQSLSKLGFTKPTPIQKKTIPLAISGKDVIGKAITGSGKTLAYGIPILEKYLIKIASGKIIRDKNNPIPPTGIIFTPTRELAHQVVQHLQNLAKYSPLTSRGVVSITGGLSIQKQERLLSHSPGIVIATPGRMLELIEKNADLAKRLASTDIIVLDEADRLLQDGHFEELEKIIDLFFKMRTKNDIELDYKWQTLINIRKMIKKNGNNNNNANGLSLVDDEEILKLLSAKLKFKDKKPSLVDVNPKEMVASQVTEALIECGATERDLYLYYFLLMYPGTTLVFANSIDAVRRLAPFLTNLKIPSFSIHSKMIQKQRLRALERFKAASENNNQAVLIASDVAARGLDIPGITHVVHYHLPRTADVYIHRSGRTARGSNEGVSVMLCSPQEAGGPLQRLRKLVASNRGRNSKKYNMRFNMSDVKSLPIEMDIVSQLKPRVKLASELTDAENASSGLQKENSWVSIAAEELGIEELSDMEEDDYLKRHRKRIEHKSLDKQDVKMKKLELKQLLDQSIRKDLRRSYLTGGLSNLAAMLVKGEGHNQIVGLENATALEDLKVNKKRKKQKNLLM</sequence>
<evidence type="ECO:0000313" key="18">
    <source>
        <dbReference type="Proteomes" id="UP000094236"/>
    </source>
</evidence>
<evidence type="ECO:0000256" key="5">
    <source>
        <dbReference type="ARBA" id="ARBA00022801"/>
    </source>
</evidence>
<keyword evidence="6 12" id="KW-0347">Helicase</keyword>
<dbReference type="EMBL" id="KV454012">
    <property type="protein sequence ID" value="ODV96838.1"/>
    <property type="molecule type" value="Genomic_DNA"/>
</dbReference>
<comment type="subcellular location">
    <subcellularLocation>
        <location evidence="1">Nucleus</location>
        <location evidence="1">Nucleolus</location>
    </subcellularLocation>
</comment>
<evidence type="ECO:0000259" key="14">
    <source>
        <dbReference type="PROSITE" id="PS51192"/>
    </source>
</evidence>
<feature type="domain" description="Helicase C-terminal" evidence="15">
    <location>
        <begin position="452"/>
        <end position="608"/>
    </location>
</feature>
<keyword evidence="5 12" id="KW-0378">Hydrolase</keyword>
<dbReference type="PANTHER" id="PTHR47959">
    <property type="entry name" value="ATP-DEPENDENT RNA HELICASE RHLE-RELATED"/>
    <property type="match status" value="1"/>
</dbReference>
<dbReference type="EC" id="3.6.4.13" evidence="2"/>
<feature type="domain" description="DEAD-box RNA helicase Q" evidence="16">
    <location>
        <begin position="175"/>
        <end position="203"/>
    </location>
</feature>
<dbReference type="SUPFAM" id="SSF52540">
    <property type="entry name" value="P-loop containing nucleoside triphosphate hydrolases"/>
    <property type="match status" value="1"/>
</dbReference>
<dbReference type="InterPro" id="IPR001650">
    <property type="entry name" value="Helicase_C-like"/>
</dbReference>
<dbReference type="PROSITE" id="PS51194">
    <property type="entry name" value="HELICASE_CTER"/>
    <property type="match status" value="1"/>
</dbReference>
<dbReference type="GO" id="GO:0005524">
    <property type="term" value="F:ATP binding"/>
    <property type="evidence" value="ECO:0007669"/>
    <property type="project" value="UniProtKB-KW"/>
</dbReference>
<accession>A0A1E4TYU0</accession>
<dbReference type="GO" id="GO:0005829">
    <property type="term" value="C:cytosol"/>
    <property type="evidence" value="ECO:0007669"/>
    <property type="project" value="TreeGrafter"/>
</dbReference>
<keyword evidence="8" id="KW-0694">RNA-binding</keyword>
<feature type="compositionally biased region" description="Polar residues" evidence="13">
    <location>
        <begin position="41"/>
        <end position="50"/>
    </location>
</feature>
<dbReference type="GO" id="GO:0016787">
    <property type="term" value="F:hydrolase activity"/>
    <property type="evidence" value="ECO:0007669"/>
    <property type="project" value="UniProtKB-KW"/>
</dbReference>
<proteinExistence type="inferred from homology"/>
<feature type="short sequence motif" description="Q motif" evidence="11">
    <location>
        <begin position="175"/>
        <end position="203"/>
    </location>
</feature>
<keyword evidence="18" id="KW-1185">Reference proteome</keyword>
<evidence type="ECO:0000259" key="16">
    <source>
        <dbReference type="PROSITE" id="PS51195"/>
    </source>
</evidence>
<evidence type="ECO:0000256" key="6">
    <source>
        <dbReference type="ARBA" id="ARBA00022806"/>
    </source>
</evidence>